<protein>
    <submittedName>
        <fullName evidence="1">Uncharacterized protein</fullName>
    </submittedName>
</protein>
<proteinExistence type="predicted"/>
<keyword evidence="2" id="KW-1185">Reference proteome</keyword>
<dbReference type="EMBL" id="BAAACG010000010">
    <property type="protein sequence ID" value="GAA0743544.1"/>
    <property type="molecule type" value="Genomic_DNA"/>
</dbReference>
<accession>A0ABN1JNL5</accession>
<reference evidence="1 2" key="1">
    <citation type="journal article" date="2019" name="Int. J. Syst. Evol. Microbiol.">
        <title>The Global Catalogue of Microorganisms (GCM) 10K type strain sequencing project: providing services to taxonomists for standard genome sequencing and annotation.</title>
        <authorList>
            <consortium name="The Broad Institute Genomics Platform"/>
            <consortium name="The Broad Institute Genome Sequencing Center for Infectious Disease"/>
            <person name="Wu L."/>
            <person name="Ma J."/>
        </authorList>
    </citation>
    <scope>NUCLEOTIDE SEQUENCE [LARGE SCALE GENOMIC DNA]</scope>
    <source>
        <strain evidence="1 2">JCM 1407</strain>
    </source>
</reference>
<dbReference type="Proteomes" id="UP001501510">
    <property type="component" value="Unassembled WGS sequence"/>
</dbReference>
<name>A0ABN1JNL5_9CLOT</name>
<dbReference type="RefSeq" id="WP_343762319.1">
    <property type="nucleotide sequence ID" value="NZ_BAAACG010000010.1"/>
</dbReference>
<evidence type="ECO:0000313" key="1">
    <source>
        <dbReference type="EMBL" id="GAA0743544.1"/>
    </source>
</evidence>
<gene>
    <name evidence="1" type="ORF">GCM10008906_27450</name>
</gene>
<evidence type="ECO:0000313" key="2">
    <source>
        <dbReference type="Proteomes" id="UP001501510"/>
    </source>
</evidence>
<sequence length="244" mass="29747">MISKYSFITVDKNNFNLNYIKNKERSKNFKEFDDLLEDKKIKSKKLYVLIEGEEVYIKELIVPKVKGKKINNILNNELLYEFNSLEDILYCYKIKNKNKRNMNILMFCVNIYDKLYVKKILNNKFNVKGIYLVQFVILNYYMKYIKENKFKFLLKYKDYIYFIVCDKDKIIYNSVIKEDEKKNILIKKELLKEEFKMYNKIYCVFCDTNSLKDVLDEFEVVYLKKSDKNLKKIYKKIIRSKVII</sequence>
<comment type="caution">
    <text evidence="1">The sequence shown here is derived from an EMBL/GenBank/DDBJ whole genome shotgun (WGS) entry which is preliminary data.</text>
</comment>
<organism evidence="1 2">
    <name type="scientific">Clostridium oceanicum</name>
    <dbReference type="NCBI Taxonomy" id="1543"/>
    <lineage>
        <taxon>Bacteria</taxon>
        <taxon>Bacillati</taxon>
        <taxon>Bacillota</taxon>
        <taxon>Clostridia</taxon>
        <taxon>Eubacteriales</taxon>
        <taxon>Clostridiaceae</taxon>
        <taxon>Clostridium</taxon>
    </lineage>
</organism>